<gene>
    <name evidence="1" type="ORF">CMUST_03465</name>
</gene>
<dbReference type="PATRIC" id="fig|571915.4.peg.737"/>
<proteinExistence type="predicted"/>
<dbReference type="KEGG" id="cmv:CMUST_03465"/>
<reference evidence="2" key="2">
    <citation type="submission" date="2015-05" db="EMBL/GenBank/DDBJ databases">
        <title>Complete genome sequence of Corynebacterium mustelae DSM 45274, isolated from various tissues of a male ferret with lethal sepsis.</title>
        <authorList>
            <person name="Ruckert C."/>
            <person name="Albersmeier A."/>
            <person name="Winkler A."/>
            <person name="Tauch A."/>
        </authorList>
    </citation>
    <scope>NUCLEOTIDE SEQUENCE [LARGE SCALE GENOMIC DNA]</scope>
    <source>
        <strain evidence="2">DSM 45274</strain>
    </source>
</reference>
<dbReference type="Gene3D" id="2.160.10.10">
    <property type="entry name" value="Hexapeptide repeat proteins"/>
    <property type="match status" value="2"/>
</dbReference>
<dbReference type="Proteomes" id="UP000035199">
    <property type="component" value="Chromosome"/>
</dbReference>
<dbReference type="EMBL" id="CP011542">
    <property type="protein sequence ID" value="AKK05037.1"/>
    <property type="molecule type" value="Genomic_DNA"/>
</dbReference>
<reference evidence="1 2" key="1">
    <citation type="journal article" date="2015" name="Genome Announc.">
        <title>Complete Genome Sequence of the Type Strain Corynebacterium mustelae DSM 45274, Isolated from Various Tissues of a Male Ferret with Lethal Sepsis.</title>
        <authorList>
            <person name="Ruckert C."/>
            <person name="Eimer J."/>
            <person name="Winkler A."/>
            <person name="Tauch A."/>
        </authorList>
    </citation>
    <scope>NUCLEOTIDE SEQUENCE [LARGE SCALE GENOMIC DNA]</scope>
    <source>
        <strain evidence="1 2">DSM 45274</strain>
    </source>
</reference>
<evidence type="ECO:0008006" key="3">
    <source>
        <dbReference type="Google" id="ProtNLM"/>
    </source>
</evidence>
<evidence type="ECO:0000313" key="2">
    <source>
        <dbReference type="Proteomes" id="UP000035199"/>
    </source>
</evidence>
<dbReference type="InterPro" id="IPR011004">
    <property type="entry name" value="Trimer_LpxA-like_sf"/>
</dbReference>
<sequence length="505" mass="53689">MSRIRFELTEETITNNFGETLYRIRATEDIPARFVSAGDLGGWVSSTHTESGKPRIGKNAWVEGGAEVFGQARVTGHARVSDRAQIYGTARVKGRARVQDDAQVKDSATVKGSCLIQGQARIGDNATVKGSAQVLGVVEGNAKVSGRAVISSGTINGHAVVADAATVSRSYVTGSAEVSGNAVVGADSLISEDAVITGQAKIRFSTVSGAAHITAPVPSHATVTGNAEITRSWHCFSFGPIGHTDNLATVYRCVGDEIAVECDTEVTEEYQPVIDVATEQIRRQAEPVADLCFELTEETKELADGTTVFRIRATKDQEELGVTVGDLGGWVSSLFTDNGQPRLDNAWVADEAVLRDNALLADQAIVEHYAVVKDNAQVTGASVISGRVTLAGETTVAAICHIGGDGELRGQSCVHPVVHVNISGTISDADFYDSSDFVSFGPLDDGRLITVAKLRDRGSLITVTEVETGKHHSMTGAKFLKSIEPDVGDLRAEITRILREWELAR</sequence>
<dbReference type="OrthoDB" id="4390846at2"/>
<dbReference type="SUPFAM" id="SSF51161">
    <property type="entry name" value="Trimeric LpxA-like enzymes"/>
    <property type="match status" value="2"/>
</dbReference>
<dbReference type="RefSeq" id="WP_052844507.1">
    <property type="nucleotide sequence ID" value="NZ_CP011542.1"/>
</dbReference>
<evidence type="ECO:0000313" key="1">
    <source>
        <dbReference type="EMBL" id="AKK05037.1"/>
    </source>
</evidence>
<keyword evidence="2" id="KW-1185">Reference proteome</keyword>
<name>A0A0G3H1P5_9CORY</name>
<organism evidence="1 2">
    <name type="scientific">Corynebacterium mustelae</name>
    <dbReference type="NCBI Taxonomy" id="571915"/>
    <lineage>
        <taxon>Bacteria</taxon>
        <taxon>Bacillati</taxon>
        <taxon>Actinomycetota</taxon>
        <taxon>Actinomycetes</taxon>
        <taxon>Mycobacteriales</taxon>
        <taxon>Corynebacteriaceae</taxon>
        <taxon>Corynebacterium</taxon>
    </lineage>
</organism>
<accession>A0A0G3H1P5</accession>
<protein>
    <recommendedName>
        <fullName evidence="3">Polymer-forming cytoskeletal</fullName>
    </recommendedName>
</protein>
<dbReference type="AlphaFoldDB" id="A0A0G3H1P5"/>